<dbReference type="Proteomes" id="UP000317243">
    <property type="component" value="Unassembled WGS sequence"/>
</dbReference>
<protein>
    <recommendedName>
        <fullName evidence="3">N-acetyltransferase domain-containing protein</fullName>
    </recommendedName>
</protein>
<dbReference type="RefSeq" id="WP_146509825.1">
    <property type="nucleotide sequence ID" value="NZ_SIHI01000001.1"/>
</dbReference>
<dbReference type="SUPFAM" id="SSF55729">
    <property type="entry name" value="Acyl-CoA N-acyltransferases (Nat)"/>
    <property type="match status" value="1"/>
</dbReference>
<evidence type="ECO:0008006" key="3">
    <source>
        <dbReference type="Google" id="ProtNLM"/>
    </source>
</evidence>
<dbReference type="InterPro" id="IPR016181">
    <property type="entry name" value="Acyl_CoA_acyltransferase"/>
</dbReference>
<accession>A0A5C5XAX6</accession>
<sequence length="239" mass="27651">MLNDWFQDVEFEISWATFQKLPRHPAFRYEYLSERCRVSPRPRYYHARFNLESWEPQTSDSICNEVVVESLGETNCDDLHDSFLQAFARTVPFCQLSESERRRSVHQLLERTFSGLDGPLHRASSHVLRERASGIILGASLITLLPSEDLERFDHPDWRASVPSDAAETNWGFPHLTWIFVASKRQRLGLSSCLLDATVSRLKDRGDRTLLSTFLLGNDQSLLWHWKMGFQLLSHVSSV</sequence>
<dbReference type="CDD" id="cd04301">
    <property type="entry name" value="NAT_SF"/>
    <property type="match status" value="1"/>
</dbReference>
<dbReference type="Gene3D" id="3.40.630.30">
    <property type="match status" value="1"/>
</dbReference>
<organism evidence="1 2">
    <name type="scientific">Thalassoglobus neptunius</name>
    <dbReference type="NCBI Taxonomy" id="1938619"/>
    <lineage>
        <taxon>Bacteria</taxon>
        <taxon>Pseudomonadati</taxon>
        <taxon>Planctomycetota</taxon>
        <taxon>Planctomycetia</taxon>
        <taxon>Planctomycetales</taxon>
        <taxon>Planctomycetaceae</taxon>
        <taxon>Thalassoglobus</taxon>
    </lineage>
</organism>
<dbReference type="EMBL" id="SIHI01000001">
    <property type="protein sequence ID" value="TWT59042.1"/>
    <property type="molecule type" value="Genomic_DNA"/>
</dbReference>
<evidence type="ECO:0000313" key="1">
    <source>
        <dbReference type="EMBL" id="TWT59042.1"/>
    </source>
</evidence>
<name>A0A5C5XAX6_9PLAN</name>
<comment type="caution">
    <text evidence="1">The sequence shown here is derived from an EMBL/GenBank/DDBJ whole genome shotgun (WGS) entry which is preliminary data.</text>
</comment>
<keyword evidence="2" id="KW-1185">Reference proteome</keyword>
<proteinExistence type="predicted"/>
<evidence type="ECO:0000313" key="2">
    <source>
        <dbReference type="Proteomes" id="UP000317243"/>
    </source>
</evidence>
<dbReference type="AlphaFoldDB" id="A0A5C5XAX6"/>
<reference evidence="1 2" key="1">
    <citation type="submission" date="2019-02" db="EMBL/GenBank/DDBJ databases">
        <title>Deep-cultivation of Planctomycetes and their phenomic and genomic characterization uncovers novel biology.</title>
        <authorList>
            <person name="Wiegand S."/>
            <person name="Jogler M."/>
            <person name="Boedeker C."/>
            <person name="Pinto D."/>
            <person name="Vollmers J."/>
            <person name="Rivas-Marin E."/>
            <person name="Kohn T."/>
            <person name="Peeters S.H."/>
            <person name="Heuer A."/>
            <person name="Rast P."/>
            <person name="Oberbeckmann S."/>
            <person name="Bunk B."/>
            <person name="Jeske O."/>
            <person name="Meyerdierks A."/>
            <person name="Storesund J.E."/>
            <person name="Kallscheuer N."/>
            <person name="Luecker S."/>
            <person name="Lage O.M."/>
            <person name="Pohl T."/>
            <person name="Merkel B.J."/>
            <person name="Hornburger P."/>
            <person name="Mueller R.-W."/>
            <person name="Bruemmer F."/>
            <person name="Labrenz M."/>
            <person name="Spormann A.M."/>
            <person name="Op Den Camp H."/>
            <person name="Overmann J."/>
            <person name="Amann R."/>
            <person name="Jetten M.S.M."/>
            <person name="Mascher T."/>
            <person name="Medema M.H."/>
            <person name="Devos D.P."/>
            <person name="Kaster A.-K."/>
            <person name="Ovreas L."/>
            <person name="Rohde M."/>
            <person name="Galperin M.Y."/>
            <person name="Jogler C."/>
        </authorList>
    </citation>
    <scope>NUCLEOTIDE SEQUENCE [LARGE SCALE GENOMIC DNA]</scope>
    <source>
        <strain evidence="1 2">KOR42</strain>
    </source>
</reference>
<dbReference type="OrthoDB" id="278681at2"/>
<gene>
    <name evidence="1" type="ORF">KOR42_24310</name>
</gene>